<dbReference type="InterPro" id="IPR039425">
    <property type="entry name" value="RNA_pol_sigma-70-like"/>
</dbReference>
<feature type="domain" description="RNA polymerase sigma factor 70 region 4 type 2" evidence="6">
    <location>
        <begin position="208"/>
        <end position="257"/>
    </location>
</feature>
<dbReference type="GO" id="GO:0016987">
    <property type="term" value="F:sigma factor activity"/>
    <property type="evidence" value="ECO:0007669"/>
    <property type="project" value="UniProtKB-KW"/>
</dbReference>
<dbReference type="InterPro" id="IPR014327">
    <property type="entry name" value="RNA_pol_sigma70_bacteroid"/>
</dbReference>
<dbReference type="SUPFAM" id="SSF88659">
    <property type="entry name" value="Sigma3 and sigma4 domains of RNA polymerase sigma factors"/>
    <property type="match status" value="1"/>
</dbReference>
<dbReference type="InterPro" id="IPR014284">
    <property type="entry name" value="RNA_pol_sigma-70_dom"/>
</dbReference>
<dbReference type="Gene3D" id="1.10.10.10">
    <property type="entry name" value="Winged helix-like DNA-binding domain superfamily/Winged helix DNA-binding domain"/>
    <property type="match status" value="1"/>
</dbReference>
<keyword evidence="8" id="KW-1185">Reference proteome</keyword>
<sequence length="319" mass="35863">MDDCTRWSGAATVQSKGIGATRNSGVPRCPCFLQACLPVHPFALAASKKIFQHLRPANRGKGFLGCHHKKATLSQAALHTAPYPTLRMELSETRLIALLAKRDEAAFEQVFKTHFKNLHAYACSILKDDIAAEEMVQNVFCKVWERADTLSIGGSLAAYLYRAVNNESLNYLKHQKVKAAHALHVAYVGGEQRETPSRLMQAKELESRLHRALNDLPEQCRTIFQLSRFEELRYREIADRMGLSVKTVENQMGKALRILREKLADLLPLVIWVLLNFFAVKSIGTTEPASAQRSTVMLCNSVPKVTLWFQFANTLNPTR</sequence>
<organism evidence="7 8">
    <name type="scientific">Cnuella takakiae</name>
    <dbReference type="NCBI Taxonomy" id="1302690"/>
    <lineage>
        <taxon>Bacteria</taxon>
        <taxon>Pseudomonadati</taxon>
        <taxon>Bacteroidota</taxon>
        <taxon>Chitinophagia</taxon>
        <taxon>Chitinophagales</taxon>
        <taxon>Chitinophagaceae</taxon>
        <taxon>Cnuella</taxon>
    </lineage>
</organism>
<keyword evidence="2" id="KW-0805">Transcription regulation</keyword>
<dbReference type="NCBIfam" id="TIGR02985">
    <property type="entry name" value="Sig70_bacteroi1"/>
    <property type="match status" value="1"/>
</dbReference>
<dbReference type="STRING" id="1302690.BUE76_03855"/>
<evidence type="ECO:0000313" key="7">
    <source>
        <dbReference type="EMBL" id="SHG10386.1"/>
    </source>
</evidence>
<evidence type="ECO:0000313" key="8">
    <source>
        <dbReference type="Proteomes" id="UP000184368"/>
    </source>
</evidence>
<evidence type="ECO:0000256" key="4">
    <source>
        <dbReference type="ARBA" id="ARBA00023163"/>
    </source>
</evidence>
<dbReference type="AlphaFoldDB" id="A0A1M5H3B2"/>
<dbReference type="CDD" id="cd06171">
    <property type="entry name" value="Sigma70_r4"/>
    <property type="match status" value="1"/>
</dbReference>
<dbReference type="SUPFAM" id="SSF88946">
    <property type="entry name" value="Sigma2 domain of RNA polymerase sigma factors"/>
    <property type="match status" value="1"/>
</dbReference>
<dbReference type="Pfam" id="PF08281">
    <property type="entry name" value="Sigma70_r4_2"/>
    <property type="match status" value="1"/>
</dbReference>
<dbReference type="NCBIfam" id="TIGR02937">
    <property type="entry name" value="sigma70-ECF"/>
    <property type="match status" value="1"/>
</dbReference>
<keyword evidence="4" id="KW-0804">Transcription</keyword>
<dbReference type="Gene3D" id="1.10.1740.10">
    <property type="match status" value="1"/>
</dbReference>
<keyword evidence="3" id="KW-0731">Sigma factor</keyword>
<dbReference type="InterPro" id="IPR007627">
    <property type="entry name" value="RNA_pol_sigma70_r2"/>
</dbReference>
<evidence type="ECO:0000259" key="5">
    <source>
        <dbReference type="Pfam" id="PF04542"/>
    </source>
</evidence>
<dbReference type="InterPro" id="IPR013324">
    <property type="entry name" value="RNA_pol_sigma_r3/r4-like"/>
</dbReference>
<evidence type="ECO:0000259" key="6">
    <source>
        <dbReference type="Pfam" id="PF08281"/>
    </source>
</evidence>
<dbReference type="InterPro" id="IPR036388">
    <property type="entry name" value="WH-like_DNA-bd_sf"/>
</dbReference>
<dbReference type="InterPro" id="IPR013325">
    <property type="entry name" value="RNA_pol_sigma_r2"/>
</dbReference>
<feature type="domain" description="RNA polymerase sigma-70 region 2" evidence="5">
    <location>
        <begin position="111"/>
        <end position="176"/>
    </location>
</feature>
<dbReference type="GO" id="GO:0003677">
    <property type="term" value="F:DNA binding"/>
    <property type="evidence" value="ECO:0007669"/>
    <property type="project" value="InterPro"/>
</dbReference>
<evidence type="ECO:0000256" key="2">
    <source>
        <dbReference type="ARBA" id="ARBA00023015"/>
    </source>
</evidence>
<dbReference type="GO" id="GO:0006352">
    <property type="term" value="P:DNA-templated transcription initiation"/>
    <property type="evidence" value="ECO:0007669"/>
    <property type="project" value="InterPro"/>
</dbReference>
<accession>A0A1M5H3B2</accession>
<evidence type="ECO:0000256" key="3">
    <source>
        <dbReference type="ARBA" id="ARBA00023082"/>
    </source>
</evidence>
<dbReference type="PANTHER" id="PTHR43133">
    <property type="entry name" value="RNA POLYMERASE ECF-TYPE SIGMA FACTO"/>
    <property type="match status" value="1"/>
</dbReference>
<proteinExistence type="inferred from homology"/>
<dbReference type="InterPro" id="IPR013249">
    <property type="entry name" value="RNA_pol_sigma70_r4_t2"/>
</dbReference>
<comment type="similarity">
    <text evidence="1">Belongs to the sigma-70 factor family. ECF subfamily.</text>
</comment>
<name>A0A1M5H3B2_9BACT</name>
<dbReference type="Pfam" id="PF04542">
    <property type="entry name" value="Sigma70_r2"/>
    <property type="match status" value="1"/>
</dbReference>
<evidence type="ECO:0000256" key="1">
    <source>
        <dbReference type="ARBA" id="ARBA00010641"/>
    </source>
</evidence>
<gene>
    <name evidence="7" type="ORF">SAMN05444008_11811</name>
</gene>
<dbReference type="PANTHER" id="PTHR43133:SF46">
    <property type="entry name" value="RNA POLYMERASE SIGMA-70 FACTOR ECF SUBFAMILY"/>
    <property type="match status" value="1"/>
</dbReference>
<dbReference type="EMBL" id="FQUO01000018">
    <property type="protein sequence ID" value="SHG10386.1"/>
    <property type="molecule type" value="Genomic_DNA"/>
</dbReference>
<reference evidence="7 8" key="1">
    <citation type="submission" date="2016-11" db="EMBL/GenBank/DDBJ databases">
        <authorList>
            <person name="Jaros S."/>
            <person name="Januszkiewicz K."/>
            <person name="Wedrychowicz H."/>
        </authorList>
    </citation>
    <scope>NUCLEOTIDE SEQUENCE [LARGE SCALE GENOMIC DNA]</scope>
    <source>
        <strain evidence="7 8">DSM 26897</strain>
    </source>
</reference>
<dbReference type="Proteomes" id="UP000184368">
    <property type="component" value="Unassembled WGS sequence"/>
</dbReference>
<protein>
    <submittedName>
        <fullName evidence="7">RNA polymerase sigma-70 factor, Bacteroides expansion family 1</fullName>
    </submittedName>
</protein>